<keyword evidence="1" id="KW-0472">Membrane</keyword>
<dbReference type="Pfam" id="PF02104">
    <property type="entry name" value="SURF1"/>
    <property type="match status" value="1"/>
</dbReference>
<protein>
    <recommendedName>
        <fullName evidence="1">SURF1-like protein</fullName>
    </recommendedName>
</protein>
<comment type="subcellular location">
    <subcellularLocation>
        <location evidence="1">Cell membrane</location>
        <topology evidence="1">Multi-pass membrane protein</topology>
    </subcellularLocation>
</comment>
<reference evidence="2 3" key="1">
    <citation type="journal article" date="2022" name="Nat. Microbiol.">
        <title>The microbiome of a bacterivorous marine choanoflagellate contains a resource-demanding obligate bacterial associate.</title>
        <authorList>
            <person name="Needham D.M."/>
            <person name="Poirier C."/>
            <person name="Bachy C."/>
            <person name="George E.E."/>
            <person name="Wilken S."/>
            <person name="Yung C.C.M."/>
            <person name="Limardo A.J."/>
            <person name="Morando M."/>
            <person name="Sudek L."/>
            <person name="Malmstrom R.R."/>
            <person name="Keeling P.J."/>
            <person name="Santoro A.E."/>
            <person name="Worden A.Z."/>
        </authorList>
    </citation>
    <scope>NUCLEOTIDE SEQUENCE [LARGE SCALE GENOMIC DNA]</scope>
    <source>
        <strain evidence="2 3">Comchoano-1</strain>
    </source>
</reference>
<keyword evidence="3" id="KW-1185">Reference proteome</keyword>
<organism evidence="2 3">
    <name type="scientific">Candidatus Comchoanobacter bicostacola</name>
    <dbReference type="NCBI Taxonomy" id="2919598"/>
    <lineage>
        <taxon>Bacteria</taxon>
        <taxon>Pseudomonadati</taxon>
        <taxon>Pseudomonadota</taxon>
        <taxon>Gammaproteobacteria</taxon>
        <taxon>Candidatus Comchoanobacterales</taxon>
        <taxon>Candidatus Comchoanobacteraceae</taxon>
        <taxon>Candidatus Comchoanobacter</taxon>
    </lineage>
</organism>
<sequence length="216" mass="24286">MMNRATRSICIILTLILTSILTYWQASKAYNQYLTLNQTESAYFPIAPGDNHKHIELTGEFQPHLFIQPRSHQHKPGYSVWAPFVLPDKTWIIVSLGFMEEPSIPSTQLVSGIIRYLSSPPFQLSQQALSEFPAIVPQLDLPLFAQALDQTLAPYVILMDGYDDQTLVQASTDTILKHVNYAFQFLIIGSMIALWILLRGPRGIRGRTSSIPSVSP</sequence>
<dbReference type="InterPro" id="IPR002994">
    <property type="entry name" value="Surf1/Shy1"/>
</dbReference>
<gene>
    <name evidence="2" type="ORF">MMH89_04465</name>
</gene>
<name>A0ABY5DJJ1_9GAMM</name>
<comment type="similarity">
    <text evidence="1">Belongs to the SURF1 family.</text>
</comment>
<dbReference type="EMBL" id="CP092900">
    <property type="protein sequence ID" value="UTC24471.1"/>
    <property type="molecule type" value="Genomic_DNA"/>
</dbReference>
<dbReference type="RefSeq" id="WP_258568255.1">
    <property type="nucleotide sequence ID" value="NZ_CP092900.1"/>
</dbReference>
<keyword evidence="1" id="KW-1133">Transmembrane helix</keyword>
<evidence type="ECO:0000256" key="1">
    <source>
        <dbReference type="RuleBase" id="RU363076"/>
    </source>
</evidence>
<keyword evidence="1" id="KW-0812">Transmembrane</keyword>
<comment type="caution">
    <text evidence="1">Lacks conserved residue(s) required for the propagation of feature annotation.</text>
</comment>
<feature type="transmembrane region" description="Helical" evidence="1">
    <location>
        <begin position="181"/>
        <end position="198"/>
    </location>
</feature>
<accession>A0ABY5DJJ1</accession>
<proteinExistence type="inferred from homology"/>
<keyword evidence="1" id="KW-1003">Cell membrane</keyword>
<evidence type="ECO:0000313" key="2">
    <source>
        <dbReference type="EMBL" id="UTC24471.1"/>
    </source>
</evidence>
<dbReference type="Proteomes" id="UP001055955">
    <property type="component" value="Chromosome"/>
</dbReference>
<evidence type="ECO:0000313" key="3">
    <source>
        <dbReference type="Proteomes" id="UP001055955"/>
    </source>
</evidence>